<comment type="subcellular location">
    <subcellularLocation>
        <location evidence="1">Membrane</location>
    </subcellularLocation>
</comment>
<evidence type="ECO:0000256" key="1">
    <source>
        <dbReference type="ARBA" id="ARBA00004370"/>
    </source>
</evidence>
<dbReference type="PRINTS" id="PR00385">
    <property type="entry name" value="P450"/>
</dbReference>
<keyword evidence="8" id="KW-0472">Membrane</keyword>
<evidence type="ECO:0000256" key="3">
    <source>
        <dbReference type="ARBA" id="ARBA00022617"/>
    </source>
</evidence>
<dbReference type="InterPro" id="IPR050651">
    <property type="entry name" value="Plant_Cytochrome_P450_Monoox"/>
</dbReference>
<feature type="chain" id="PRO_5044781290" description="Cytochrome P450" evidence="11">
    <location>
        <begin position="25"/>
        <end position="506"/>
    </location>
</feature>
<keyword evidence="4 9" id="KW-0479">Metal-binding</keyword>
<keyword evidence="3 9" id="KW-0349">Heme</keyword>
<reference evidence="12 13" key="1">
    <citation type="submission" date="2024-08" db="EMBL/GenBank/DDBJ databases">
        <title>Insights into the chromosomal genome structure of Flemingia macrophylla.</title>
        <authorList>
            <person name="Ding Y."/>
            <person name="Zhao Y."/>
            <person name="Bi W."/>
            <person name="Wu M."/>
            <person name="Zhao G."/>
            <person name="Gong Y."/>
            <person name="Li W."/>
            <person name="Zhang P."/>
        </authorList>
    </citation>
    <scope>NUCLEOTIDE SEQUENCE [LARGE SCALE GENOMIC DNA]</scope>
    <source>
        <strain evidence="12">DYQJB</strain>
        <tissue evidence="12">Leaf</tissue>
    </source>
</reference>
<dbReference type="PRINTS" id="PR00463">
    <property type="entry name" value="EP450I"/>
</dbReference>
<dbReference type="AlphaFoldDB" id="A0ABD1MWZ7"/>
<dbReference type="FunFam" id="1.10.630.10:FF:000023">
    <property type="entry name" value="Cytochrome P450 family protein"/>
    <property type="match status" value="1"/>
</dbReference>
<evidence type="ECO:0000256" key="10">
    <source>
        <dbReference type="RuleBase" id="RU000461"/>
    </source>
</evidence>
<comment type="caution">
    <text evidence="12">The sequence shown here is derived from an EMBL/GenBank/DDBJ whole genome shotgun (WGS) entry which is preliminary data.</text>
</comment>
<evidence type="ECO:0000256" key="9">
    <source>
        <dbReference type="PIRSR" id="PIRSR602401-1"/>
    </source>
</evidence>
<dbReference type="Pfam" id="PF00067">
    <property type="entry name" value="p450"/>
    <property type="match status" value="1"/>
</dbReference>
<feature type="binding site" description="axial binding residue" evidence="9">
    <location>
        <position position="446"/>
    </location>
    <ligand>
        <name>heme</name>
        <dbReference type="ChEBI" id="CHEBI:30413"/>
    </ligand>
    <ligandPart>
        <name>Fe</name>
        <dbReference type="ChEBI" id="CHEBI:18248"/>
    </ligandPart>
</feature>
<gene>
    <name evidence="12" type="ORF">Fmac_008096</name>
</gene>
<proteinExistence type="inferred from homology"/>
<feature type="signal peptide" evidence="11">
    <location>
        <begin position="1"/>
        <end position="24"/>
    </location>
</feature>
<dbReference type="CDD" id="cd20653">
    <property type="entry name" value="CYP81"/>
    <property type="match status" value="1"/>
</dbReference>
<evidence type="ECO:0000313" key="13">
    <source>
        <dbReference type="Proteomes" id="UP001603857"/>
    </source>
</evidence>
<evidence type="ECO:0008006" key="14">
    <source>
        <dbReference type="Google" id="ProtNLM"/>
    </source>
</evidence>
<keyword evidence="11" id="KW-0732">Signal</keyword>
<dbReference type="GO" id="GO:0016020">
    <property type="term" value="C:membrane"/>
    <property type="evidence" value="ECO:0007669"/>
    <property type="project" value="UniProtKB-SubCell"/>
</dbReference>
<evidence type="ECO:0000256" key="4">
    <source>
        <dbReference type="ARBA" id="ARBA00022723"/>
    </source>
</evidence>
<dbReference type="Proteomes" id="UP001603857">
    <property type="component" value="Unassembled WGS sequence"/>
</dbReference>
<evidence type="ECO:0000256" key="6">
    <source>
        <dbReference type="ARBA" id="ARBA00023004"/>
    </source>
</evidence>
<dbReference type="GO" id="GO:0004497">
    <property type="term" value="F:monooxygenase activity"/>
    <property type="evidence" value="ECO:0007669"/>
    <property type="project" value="UniProtKB-KW"/>
</dbReference>
<dbReference type="PANTHER" id="PTHR47947">
    <property type="entry name" value="CYTOCHROME P450 82C3-RELATED"/>
    <property type="match status" value="1"/>
</dbReference>
<dbReference type="PANTHER" id="PTHR47947:SF24">
    <property type="entry name" value="ISOFLAVONE 2'-HYDROXYLASE-LIKE"/>
    <property type="match status" value="1"/>
</dbReference>
<evidence type="ECO:0000256" key="5">
    <source>
        <dbReference type="ARBA" id="ARBA00023002"/>
    </source>
</evidence>
<comment type="similarity">
    <text evidence="2 10">Belongs to the cytochrome P450 family.</text>
</comment>
<dbReference type="PROSITE" id="PS00086">
    <property type="entry name" value="CYTOCHROME_P450"/>
    <property type="match status" value="1"/>
</dbReference>
<comment type="cofactor">
    <cofactor evidence="9">
        <name>heme</name>
        <dbReference type="ChEBI" id="CHEBI:30413"/>
    </cofactor>
</comment>
<evidence type="ECO:0000256" key="7">
    <source>
        <dbReference type="ARBA" id="ARBA00023033"/>
    </source>
</evidence>
<keyword evidence="7 10" id="KW-0503">Monooxygenase</keyword>
<dbReference type="Gene3D" id="1.10.630.10">
    <property type="entry name" value="Cytochrome P450"/>
    <property type="match status" value="1"/>
</dbReference>
<name>A0ABD1MWZ7_9FABA</name>
<keyword evidence="13" id="KW-1185">Reference proteome</keyword>
<evidence type="ECO:0000256" key="11">
    <source>
        <dbReference type="SAM" id="SignalP"/>
    </source>
</evidence>
<dbReference type="InterPro" id="IPR002401">
    <property type="entry name" value="Cyt_P450_E_grp-I"/>
</dbReference>
<keyword evidence="5 10" id="KW-0560">Oxidoreductase</keyword>
<dbReference type="EMBL" id="JBGMDY010000003">
    <property type="protein sequence ID" value="KAL2340156.1"/>
    <property type="molecule type" value="Genomic_DNA"/>
</dbReference>
<dbReference type="SUPFAM" id="SSF48264">
    <property type="entry name" value="Cytochrome P450"/>
    <property type="match status" value="1"/>
</dbReference>
<organism evidence="12 13">
    <name type="scientific">Flemingia macrophylla</name>
    <dbReference type="NCBI Taxonomy" id="520843"/>
    <lineage>
        <taxon>Eukaryota</taxon>
        <taxon>Viridiplantae</taxon>
        <taxon>Streptophyta</taxon>
        <taxon>Embryophyta</taxon>
        <taxon>Tracheophyta</taxon>
        <taxon>Spermatophyta</taxon>
        <taxon>Magnoliopsida</taxon>
        <taxon>eudicotyledons</taxon>
        <taxon>Gunneridae</taxon>
        <taxon>Pentapetalae</taxon>
        <taxon>rosids</taxon>
        <taxon>fabids</taxon>
        <taxon>Fabales</taxon>
        <taxon>Fabaceae</taxon>
        <taxon>Papilionoideae</taxon>
        <taxon>50 kb inversion clade</taxon>
        <taxon>NPAAA clade</taxon>
        <taxon>indigoferoid/millettioid clade</taxon>
        <taxon>Phaseoleae</taxon>
        <taxon>Flemingia</taxon>
    </lineage>
</organism>
<dbReference type="InterPro" id="IPR036396">
    <property type="entry name" value="Cyt_P450_sf"/>
</dbReference>
<protein>
    <recommendedName>
        <fullName evidence="14">Cytochrome P450</fullName>
    </recommendedName>
</protein>
<evidence type="ECO:0000256" key="2">
    <source>
        <dbReference type="ARBA" id="ARBA00010617"/>
    </source>
</evidence>
<dbReference type="InterPro" id="IPR017972">
    <property type="entry name" value="Cyt_P450_CS"/>
</dbReference>
<evidence type="ECO:0000256" key="8">
    <source>
        <dbReference type="ARBA" id="ARBA00023136"/>
    </source>
</evidence>
<dbReference type="GO" id="GO:0046872">
    <property type="term" value="F:metal ion binding"/>
    <property type="evidence" value="ECO:0007669"/>
    <property type="project" value="UniProtKB-KW"/>
</dbReference>
<evidence type="ECO:0000313" key="12">
    <source>
        <dbReference type="EMBL" id="KAL2340156.1"/>
    </source>
</evidence>
<accession>A0ABD1MWZ7</accession>
<sequence length="506" mass="57391">MAPFLYYSLLSLVLILSVKFLVESQSRKLKNLPPGPPRLPIIGNLHYMKPPVHLPFAKLSETYGDMISLWFGSRLVVVLSSLSLARECFGTNDVILANRPRFLAGKYASYKWSTLATTSYGEHWRNVRRIATVDVLSSHRLNSFTAAREDEIRRMVWRLGQEAMSREGEGEGEGEGFVRVGLRERLMETTFNNMMRMISGKRFHGDGCTAKDVEEARVFRDDISNLLELAAAQNKADFFPFLRVFDFEGLLRRLKRIASSTDKFLQNLIEEHRSGKYANVENMISHLLKLSESQPECYSDQTIKGLIQAMLIAGTDTSALTVEWTMSELLNAPEVFQKAKDEIDTNIGKDRVVDEQDMAKLPYLQNIVNETLRLHPAAPLSLPHESSEDCTIGGYHIPRGTIVLTNLWLIHRDPKLWSDPLSFKPERFEKGEENKLIAFGIGRRSCAGQGLAQRLVTYTVALLIQCFQWKRESEEKIDMREGKGLAVPKLIPLQAMCKSLPIVNKV</sequence>
<keyword evidence="6 9" id="KW-0408">Iron</keyword>
<dbReference type="InterPro" id="IPR001128">
    <property type="entry name" value="Cyt_P450"/>
</dbReference>